<dbReference type="SUPFAM" id="SSF55874">
    <property type="entry name" value="ATPase domain of HSP90 chaperone/DNA topoisomerase II/histidine kinase"/>
    <property type="match status" value="1"/>
</dbReference>
<feature type="transmembrane region" description="Helical" evidence="9">
    <location>
        <begin position="67"/>
        <end position="100"/>
    </location>
</feature>
<comment type="caution">
    <text evidence="12">The sequence shown here is derived from an EMBL/GenBank/DDBJ whole genome shotgun (WGS) entry which is preliminary data.</text>
</comment>
<feature type="domain" description="Histidine kinase/HSP90-like ATPase" evidence="10">
    <location>
        <begin position="275"/>
        <end position="363"/>
    </location>
</feature>
<feature type="domain" description="Signal transduction histidine kinase subgroup 3 dimerisation and phosphoacceptor" evidence="11">
    <location>
        <begin position="165"/>
        <end position="230"/>
    </location>
</feature>
<comment type="catalytic activity">
    <reaction evidence="1">
        <text>ATP + protein L-histidine = ADP + protein N-phospho-L-histidine.</text>
        <dbReference type="EC" id="2.7.13.3"/>
    </reaction>
</comment>
<keyword evidence="5" id="KW-0547">Nucleotide-binding</keyword>
<evidence type="ECO:0000256" key="7">
    <source>
        <dbReference type="ARBA" id="ARBA00022840"/>
    </source>
</evidence>
<name>A0ABV5MRU3_9ACTN</name>
<evidence type="ECO:0000256" key="8">
    <source>
        <dbReference type="ARBA" id="ARBA00023012"/>
    </source>
</evidence>
<evidence type="ECO:0000259" key="10">
    <source>
        <dbReference type="Pfam" id="PF02518"/>
    </source>
</evidence>
<protein>
    <recommendedName>
        <fullName evidence="2">histidine kinase</fullName>
        <ecNumber evidence="2">2.7.13.3</ecNumber>
    </recommendedName>
</protein>
<keyword evidence="6 12" id="KW-0418">Kinase</keyword>
<keyword evidence="8" id="KW-0902">Two-component regulatory system</keyword>
<dbReference type="GO" id="GO:0016301">
    <property type="term" value="F:kinase activity"/>
    <property type="evidence" value="ECO:0007669"/>
    <property type="project" value="UniProtKB-KW"/>
</dbReference>
<keyword evidence="13" id="KW-1185">Reference proteome</keyword>
<dbReference type="Gene3D" id="1.20.5.1930">
    <property type="match status" value="1"/>
</dbReference>
<evidence type="ECO:0000313" key="12">
    <source>
        <dbReference type="EMBL" id="MFB9451594.1"/>
    </source>
</evidence>
<dbReference type="Gene3D" id="3.30.565.10">
    <property type="entry name" value="Histidine kinase-like ATPase, C-terminal domain"/>
    <property type="match status" value="1"/>
</dbReference>
<keyword evidence="9" id="KW-1133">Transmembrane helix</keyword>
<dbReference type="InterPro" id="IPR003594">
    <property type="entry name" value="HATPase_dom"/>
</dbReference>
<sequence>MGGDGYTARLAPRWRRLLVAGSVVVSAPLFVLEPALLGVAGARIVAVLLLAVQAAALWSLDVRPRAATAVVLLVSAGFQVLFPAFGPGVAFVVLCTYAWLRPAGEALPVLGLAVAAVCGPALGQQRWLAAGLWLGACLLAWSWGAQARARGARLVAQRRQAALEERARIARELHDVLSHTVSVMVVQAAAADDVFDINPAKAREALRRTEEAGRQALAELRWFLRTVREDGDGDGDGGPQPMLADLERLGQSVSAAGLPVDLVREGDGDVPSAVQLGVYRIVQEALTNALRHAPGSRASVLVRVGGGTVLVRVRDFGGVGPSPGKGGGQGLVGMRERAALLGGTLAAGPHPDGGFQVEAAIPVGGRV</sequence>
<evidence type="ECO:0000313" key="13">
    <source>
        <dbReference type="Proteomes" id="UP001589608"/>
    </source>
</evidence>
<dbReference type="Pfam" id="PF07730">
    <property type="entry name" value="HisKA_3"/>
    <property type="match status" value="1"/>
</dbReference>
<evidence type="ECO:0000256" key="3">
    <source>
        <dbReference type="ARBA" id="ARBA00022553"/>
    </source>
</evidence>
<evidence type="ECO:0000256" key="2">
    <source>
        <dbReference type="ARBA" id="ARBA00012438"/>
    </source>
</evidence>
<dbReference type="CDD" id="cd16917">
    <property type="entry name" value="HATPase_UhpB-NarQ-NarX-like"/>
    <property type="match status" value="1"/>
</dbReference>
<evidence type="ECO:0000256" key="9">
    <source>
        <dbReference type="SAM" id="Phobius"/>
    </source>
</evidence>
<dbReference type="Pfam" id="PF02518">
    <property type="entry name" value="HATPase_c"/>
    <property type="match status" value="1"/>
</dbReference>
<keyword evidence="9" id="KW-0812">Transmembrane</keyword>
<dbReference type="EMBL" id="JBHMCA010000090">
    <property type="protein sequence ID" value="MFB9451594.1"/>
    <property type="molecule type" value="Genomic_DNA"/>
</dbReference>
<feature type="transmembrane region" description="Helical" evidence="9">
    <location>
        <begin position="17"/>
        <end position="36"/>
    </location>
</feature>
<feature type="transmembrane region" description="Helical" evidence="9">
    <location>
        <begin position="127"/>
        <end position="144"/>
    </location>
</feature>
<keyword evidence="7" id="KW-0067">ATP-binding</keyword>
<keyword evidence="4" id="KW-0808">Transferase</keyword>
<keyword evidence="3" id="KW-0597">Phosphoprotein</keyword>
<dbReference type="InterPro" id="IPR036890">
    <property type="entry name" value="HATPase_C_sf"/>
</dbReference>
<evidence type="ECO:0000256" key="5">
    <source>
        <dbReference type="ARBA" id="ARBA00022741"/>
    </source>
</evidence>
<dbReference type="InterPro" id="IPR050482">
    <property type="entry name" value="Sensor_HK_TwoCompSys"/>
</dbReference>
<evidence type="ECO:0000256" key="1">
    <source>
        <dbReference type="ARBA" id="ARBA00000085"/>
    </source>
</evidence>
<dbReference type="Proteomes" id="UP001589608">
    <property type="component" value="Unassembled WGS sequence"/>
</dbReference>
<accession>A0ABV5MRU3</accession>
<keyword evidence="9" id="KW-0472">Membrane</keyword>
<evidence type="ECO:0000256" key="6">
    <source>
        <dbReference type="ARBA" id="ARBA00022777"/>
    </source>
</evidence>
<dbReference type="EC" id="2.7.13.3" evidence="2"/>
<evidence type="ECO:0000259" key="11">
    <source>
        <dbReference type="Pfam" id="PF07730"/>
    </source>
</evidence>
<gene>
    <name evidence="12" type="ORF">ACFFTR_51740</name>
</gene>
<dbReference type="RefSeq" id="WP_223104179.1">
    <property type="nucleotide sequence ID" value="NZ_CP061913.1"/>
</dbReference>
<dbReference type="PANTHER" id="PTHR24421:SF10">
    <property type="entry name" value="NITRATE_NITRITE SENSOR PROTEIN NARQ"/>
    <property type="match status" value="1"/>
</dbReference>
<feature type="transmembrane region" description="Helical" evidence="9">
    <location>
        <begin position="106"/>
        <end position="122"/>
    </location>
</feature>
<organism evidence="12 13">
    <name type="scientific">Dactylosporangium vinaceum</name>
    <dbReference type="NCBI Taxonomy" id="53362"/>
    <lineage>
        <taxon>Bacteria</taxon>
        <taxon>Bacillati</taxon>
        <taxon>Actinomycetota</taxon>
        <taxon>Actinomycetes</taxon>
        <taxon>Micromonosporales</taxon>
        <taxon>Micromonosporaceae</taxon>
        <taxon>Dactylosporangium</taxon>
    </lineage>
</organism>
<dbReference type="PANTHER" id="PTHR24421">
    <property type="entry name" value="NITRATE/NITRITE SENSOR PROTEIN NARX-RELATED"/>
    <property type="match status" value="1"/>
</dbReference>
<proteinExistence type="predicted"/>
<evidence type="ECO:0000256" key="4">
    <source>
        <dbReference type="ARBA" id="ARBA00022679"/>
    </source>
</evidence>
<dbReference type="InterPro" id="IPR011712">
    <property type="entry name" value="Sig_transdc_His_kin_sub3_dim/P"/>
</dbReference>
<reference evidence="12 13" key="1">
    <citation type="submission" date="2024-09" db="EMBL/GenBank/DDBJ databases">
        <authorList>
            <person name="Sun Q."/>
            <person name="Mori K."/>
        </authorList>
    </citation>
    <scope>NUCLEOTIDE SEQUENCE [LARGE SCALE GENOMIC DNA]</scope>
    <source>
        <strain evidence="12 13">JCM 3307</strain>
    </source>
</reference>
<feature type="transmembrane region" description="Helical" evidence="9">
    <location>
        <begin position="42"/>
        <end position="60"/>
    </location>
</feature>